<evidence type="ECO:0000256" key="1">
    <source>
        <dbReference type="SAM" id="MobiDB-lite"/>
    </source>
</evidence>
<feature type="region of interest" description="Disordered" evidence="1">
    <location>
        <begin position="65"/>
        <end position="89"/>
    </location>
</feature>
<evidence type="ECO:0008006" key="5">
    <source>
        <dbReference type="Google" id="ProtNLM"/>
    </source>
</evidence>
<dbReference type="AlphaFoldDB" id="A0A1E3H1H3"/>
<feature type="chain" id="PRO_5009128846" description="Chromosome partition protein Smc" evidence="2">
    <location>
        <begin position="35"/>
        <end position="160"/>
    </location>
</feature>
<comment type="caution">
    <text evidence="3">The sequence shown here is derived from an EMBL/GenBank/DDBJ whole genome shotgun (WGS) entry which is preliminary data.</text>
</comment>
<dbReference type="RefSeq" id="WP_069307116.1">
    <property type="nucleotide sequence ID" value="NZ_MCRJ01000060.1"/>
</dbReference>
<proteinExistence type="predicted"/>
<dbReference type="EMBL" id="MCRJ01000060">
    <property type="protein sequence ID" value="ODN70144.1"/>
    <property type="molecule type" value="Genomic_DNA"/>
</dbReference>
<feature type="signal peptide" evidence="2">
    <location>
        <begin position="1"/>
        <end position="34"/>
    </location>
</feature>
<gene>
    <name evidence="3" type="ORF">A6302_02524</name>
</gene>
<keyword evidence="2" id="KW-0732">Signal</keyword>
<evidence type="ECO:0000313" key="4">
    <source>
        <dbReference type="Proteomes" id="UP000094622"/>
    </source>
</evidence>
<keyword evidence="4" id="KW-1185">Reference proteome</keyword>
<feature type="compositionally biased region" description="Basic and acidic residues" evidence="1">
    <location>
        <begin position="71"/>
        <end position="89"/>
    </location>
</feature>
<reference evidence="3 4" key="1">
    <citation type="submission" date="2016-07" db="EMBL/GenBank/DDBJ databases">
        <title>Draft Genome Sequence of Methylobrevis pamukkalensis PK2.</title>
        <authorList>
            <person name="Vasilenko O.V."/>
            <person name="Doronina N.V."/>
            <person name="Shmareva M.N."/>
            <person name="Tarlachkov S.V."/>
            <person name="Mustakhimov I."/>
            <person name="Trotsenko Y.A."/>
        </authorList>
    </citation>
    <scope>NUCLEOTIDE SEQUENCE [LARGE SCALE GENOMIC DNA]</scope>
    <source>
        <strain evidence="3 4">PK2</strain>
    </source>
</reference>
<name>A0A1E3H1H3_9HYPH</name>
<evidence type="ECO:0000313" key="3">
    <source>
        <dbReference type="EMBL" id="ODN70144.1"/>
    </source>
</evidence>
<dbReference type="Proteomes" id="UP000094622">
    <property type="component" value="Unassembled WGS sequence"/>
</dbReference>
<organism evidence="3 4">
    <name type="scientific">Methylobrevis pamukkalensis</name>
    <dbReference type="NCBI Taxonomy" id="1439726"/>
    <lineage>
        <taxon>Bacteria</taxon>
        <taxon>Pseudomonadati</taxon>
        <taxon>Pseudomonadota</taxon>
        <taxon>Alphaproteobacteria</taxon>
        <taxon>Hyphomicrobiales</taxon>
        <taxon>Pleomorphomonadaceae</taxon>
        <taxon>Methylobrevis</taxon>
    </lineage>
</organism>
<accession>A0A1E3H1H3</accession>
<evidence type="ECO:0000256" key="2">
    <source>
        <dbReference type="SAM" id="SignalP"/>
    </source>
</evidence>
<protein>
    <recommendedName>
        <fullName evidence="5">Chromosome partition protein Smc</fullName>
    </recommendedName>
</protein>
<dbReference type="Gene3D" id="6.10.250.920">
    <property type="match status" value="1"/>
</dbReference>
<sequence>MPHACQIGSSRPSRRSRRLVLAAIAALLAPLAPGGCSCTGNPATDSLSCAARNSGSGLYAHQTATLAGEASARRQAEQRERDRAEANRRAARELGAVRVSAERQVADQRRDLDRLRRERDAARDRLTLLQAGGPDTATEVARLESDIARLDGEIARLGRL</sequence>